<dbReference type="Gene3D" id="1.10.10.10">
    <property type="entry name" value="Winged helix-like DNA-binding domain superfamily/Winged helix DNA-binding domain"/>
    <property type="match status" value="1"/>
</dbReference>
<gene>
    <name evidence="5" type="ORF">SAMN04489807_0761</name>
</gene>
<dbReference type="Proteomes" id="UP000183750">
    <property type="component" value="Unassembled WGS sequence"/>
</dbReference>
<organism evidence="5 6">
    <name type="scientific">Microbacterium hydrocarbonoxydans</name>
    <dbReference type="NCBI Taxonomy" id="273678"/>
    <lineage>
        <taxon>Bacteria</taxon>
        <taxon>Bacillati</taxon>
        <taxon>Actinomycetota</taxon>
        <taxon>Actinomycetes</taxon>
        <taxon>Micrococcales</taxon>
        <taxon>Microbacteriaceae</taxon>
        <taxon>Microbacterium</taxon>
    </lineage>
</organism>
<dbReference type="InterPro" id="IPR036390">
    <property type="entry name" value="WH_DNA-bd_sf"/>
</dbReference>
<proteinExistence type="predicted"/>
<dbReference type="CDD" id="cd07820">
    <property type="entry name" value="SRPBCC_3"/>
    <property type="match status" value="1"/>
</dbReference>
<dbReference type="Pfam" id="PF10604">
    <property type="entry name" value="Polyketide_cyc2"/>
    <property type="match status" value="1"/>
</dbReference>
<reference evidence="6" key="1">
    <citation type="submission" date="2016-10" db="EMBL/GenBank/DDBJ databases">
        <authorList>
            <person name="Varghese N."/>
            <person name="Submissions S."/>
        </authorList>
    </citation>
    <scope>NUCLEOTIDE SEQUENCE [LARGE SCALE GENOMIC DNA]</scope>
    <source>
        <strain evidence="6">DSM 16089</strain>
    </source>
</reference>
<dbReference type="InterPro" id="IPR036388">
    <property type="entry name" value="WH-like_DNA-bd_sf"/>
</dbReference>
<keyword evidence="6" id="KW-1185">Reference proteome</keyword>
<dbReference type="GO" id="GO:0003700">
    <property type="term" value="F:DNA-binding transcription factor activity"/>
    <property type="evidence" value="ECO:0007669"/>
    <property type="project" value="InterPro"/>
</dbReference>
<evidence type="ECO:0000313" key="5">
    <source>
        <dbReference type="EMBL" id="SEB44386.1"/>
    </source>
</evidence>
<dbReference type="SUPFAM" id="SSF46785">
    <property type="entry name" value="Winged helix' DNA-binding domain"/>
    <property type="match status" value="1"/>
</dbReference>
<evidence type="ECO:0000256" key="3">
    <source>
        <dbReference type="ARBA" id="ARBA00023163"/>
    </source>
</evidence>
<dbReference type="EMBL" id="FNSQ01000005">
    <property type="protein sequence ID" value="SEB44386.1"/>
    <property type="molecule type" value="Genomic_DNA"/>
</dbReference>
<dbReference type="AlphaFoldDB" id="A0A1H4JEI0"/>
<dbReference type="Pfam" id="PF12802">
    <property type="entry name" value="MarR_2"/>
    <property type="match status" value="1"/>
</dbReference>
<sequence>MVRPRPLPVDPLAEAKRQWLAHGWSDAAEGMTVVTSVMRAQQLLLARVDATLKPFALSFARYEMLRLLAFSRAGRLPLSSVVARLQVHATTVTSTAERLVRDGLIVREPHPHDGRAALLALTDDGRELVDRATAALNADVFADPGSAALTPQNSWRSWRACARPPATSATRDRSPSPSDMAEFVLERLIRAPRETVFAVALDPGLHLRSMARYSETMVEAPADGVFGEGATVTWRARHFGIPFRLRSIVYDIDPPRGFRDRQIAGPFGSFLHEHVFEEHPEGTIMRDTIVFHSPLGPLGRLVDRVILREYMRRLIEERNEHLAAEAEAAAGAGGPGRTLPA</sequence>
<dbReference type="GO" id="GO:0003677">
    <property type="term" value="F:DNA binding"/>
    <property type="evidence" value="ECO:0007669"/>
    <property type="project" value="UniProtKB-KW"/>
</dbReference>
<dbReference type="GO" id="GO:0006950">
    <property type="term" value="P:response to stress"/>
    <property type="evidence" value="ECO:0007669"/>
    <property type="project" value="TreeGrafter"/>
</dbReference>
<accession>A0A1H4JEI0</accession>
<protein>
    <submittedName>
        <fullName evidence="5">DNA-binding transcriptional regulator, MarR family</fullName>
    </submittedName>
</protein>
<evidence type="ECO:0000256" key="2">
    <source>
        <dbReference type="ARBA" id="ARBA00023125"/>
    </source>
</evidence>
<dbReference type="InterPro" id="IPR019587">
    <property type="entry name" value="Polyketide_cyclase/dehydratase"/>
</dbReference>
<keyword evidence="1" id="KW-0805">Transcription regulation</keyword>
<name>A0A1H4JEI0_9MICO</name>
<evidence type="ECO:0000256" key="1">
    <source>
        <dbReference type="ARBA" id="ARBA00023015"/>
    </source>
</evidence>
<keyword evidence="3" id="KW-0804">Transcription</keyword>
<keyword evidence="2 5" id="KW-0238">DNA-binding</keyword>
<dbReference type="PANTHER" id="PTHR33164">
    <property type="entry name" value="TRANSCRIPTIONAL REGULATOR, MARR FAMILY"/>
    <property type="match status" value="1"/>
</dbReference>
<dbReference type="InterPro" id="IPR023187">
    <property type="entry name" value="Tscrpt_reg_MarR-type_CS"/>
</dbReference>
<dbReference type="PROSITE" id="PS01117">
    <property type="entry name" value="HTH_MARR_1"/>
    <property type="match status" value="1"/>
</dbReference>
<dbReference type="InterPro" id="IPR039422">
    <property type="entry name" value="MarR/SlyA-like"/>
</dbReference>
<feature type="domain" description="HTH marR-type" evidence="4">
    <location>
        <begin position="30"/>
        <end position="190"/>
    </location>
</feature>
<dbReference type="InterPro" id="IPR023393">
    <property type="entry name" value="START-like_dom_sf"/>
</dbReference>
<dbReference type="SUPFAM" id="SSF55961">
    <property type="entry name" value="Bet v1-like"/>
    <property type="match status" value="1"/>
</dbReference>
<dbReference type="Gene3D" id="3.30.530.20">
    <property type="match status" value="1"/>
</dbReference>
<dbReference type="SMART" id="SM00347">
    <property type="entry name" value="HTH_MARR"/>
    <property type="match status" value="1"/>
</dbReference>
<evidence type="ECO:0000313" key="6">
    <source>
        <dbReference type="Proteomes" id="UP000183750"/>
    </source>
</evidence>
<dbReference type="PROSITE" id="PS50995">
    <property type="entry name" value="HTH_MARR_2"/>
    <property type="match status" value="1"/>
</dbReference>
<evidence type="ECO:0000259" key="4">
    <source>
        <dbReference type="PROSITE" id="PS50995"/>
    </source>
</evidence>
<dbReference type="PANTHER" id="PTHR33164:SF101">
    <property type="entry name" value="TRANSCRIPTIONAL REPRESSOR MPRA"/>
    <property type="match status" value="1"/>
</dbReference>
<dbReference type="InterPro" id="IPR000835">
    <property type="entry name" value="HTH_MarR-typ"/>
</dbReference>